<evidence type="ECO:0000256" key="6">
    <source>
        <dbReference type="ARBA" id="ARBA00023053"/>
    </source>
</evidence>
<feature type="transmembrane region" description="Helical" evidence="11">
    <location>
        <begin position="40"/>
        <end position="61"/>
    </location>
</feature>
<dbReference type="GO" id="GO:0006814">
    <property type="term" value="P:sodium ion transport"/>
    <property type="evidence" value="ECO:0007669"/>
    <property type="project" value="UniProtKB-KW"/>
</dbReference>
<name>A0A1W1EC67_9ZZZZ</name>
<dbReference type="PANTHER" id="PTHR43269">
    <property type="entry name" value="SODIUM/PROTON ANTIPORTER 1-RELATED"/>
    <property type="match status" value="1"/>
</dbReference>
<feature type="transmembrane region" description="Helical" evidence="11">
    <location>
        <begin position="195"/>
        <end position="213"/>
    </location>
</feature>
<accession>A0A1W1EC67</accession>
<dbReference type="GO" id="GO:0015297">
    <property type="term" value="F:antiporter activity"/>
    <property type="evidence" value="ECO:0007669"/>
    <property type="project" value="UniProtKB-KW"/>
</dbReference>
<sequence length="437" mass="48094">MHEQLDLTTTWVGIVSLALFVIGYYFIATEDKYHINKAKPALLTGTGIFMLIGVYFAINGLDGHRLETEIEHLILEISEIFFFLLVAMTYIEAMIDRGVFSALRYRLVSKGYDYKKLFWITGFLAFFISPIADNLTTALILSTVLLTIDKDNKEFLVLGAINIVVAANAGGAWSPFGDITTLMVWVAGKGAFGEFLYLFPAAILGWLVTAFLLSRNIPEGKPPFSLDEDPVKILEGGKQIMALFAFTISLAVISHQLLHLPAMWGMMFGLALLKMYVYYINRTASEETINAFSWIAKIETDTLLFFFGILAAVGGLHFLGFLEYFTTLYSQFGPTAVNIGVGFLSAVVDNVPVMSAVIKADPNMGVAVQEQWMLVTLTAGVGGSLISFGSAAGVGVMGKLHGIYTFAAHMKYAWTVLVGYIVSVSIWYFQFIVLHIG</sequence>
<gene>
    <name evidence="13" type="ORF">MNB_SV-5-577</name>
</gene>
<dbReference type="AlphaFoldDB" id="A0A1W1EC67"/>
<dbReference type="InterPro" id="IPR004680">
    <property type="entry name" value="Cit_transptr-like_dom"/>
</dbReference>
<evidence type="ECO:0000259" key="12">
    <source>
        <dbReference type="Pfam" id="PF03600"/>
    </source>
</evidence>
<evidence type="ECO:0000256" key="3">
    <source>
        <dbReference type="ARBA" id="ARBA00022449"/>
    </source>
</evidence>
<dbReference type="InterPro" id="IPR045016">
    <property type="entry name" value="NhaD-like"/>
</dbReference>
<evidence type="ECO:0000256" key="11">
    <source>
        <dbReference type="SAM" id="Phobius"/>
    </source>
</evidence>
<dbReference type="NCBIfam" id="NF038006">
    <property type="entry name" value="NhaD_1"/>
    <property type="match status" value="2"/>
</dbReference>
<evidence type="ECO:0000256" key="10">
    <source>
        <dbReference type="ARBA" id="ARBA00025753"/>
    </source>
</evidence>
<keyword evidence="7" id="KW-0406">Ion transport</keyword>
<feature type="transmembrane region" description="Helical" evidence="11">
    <location>
        <begin position="302"/>
        <end position="325"/>
    </location>
</feature>
<evidence type="ECO:0000313" key="13">
    <source>
        <dbReference type="EMBL" id="SFZ97613.1"/>
    </source>
</evidence>
<feature type="transmembrane region" description="Helical" evidence="11">
    <location>
        <begin position="155"/>
        <end position="175"/>
    </location>
</feature>
<feature type="transmembrane region" description="Helical" evidence="11">
    <location>
        <begin position="7"/>
        <end position="28"/>
    </location>
</feature>
<keyword evidence="5 11" id="KW-1133">Transmembrane helix</keyword>
<feature type="transmembrane region" description="Helical" evidence="11">
    <location>
        <begin position="412"/>
        <end position="434"/>
    </location>
</feature>
<comment type="similarity">
    <text evidence="10">Belongs to the NhaD Na(+)/H(+) (TC 2.A.62) antiporter family.</text>
</comment>
<comment type="subcellular location">
    <subcellularLocation>
        <location evidence="1">Membrane</location>
        <topology evidence="1">Multi-pass membrane protein</topology>
    </subcellularLocation>
</comment>
<dbReference type="PANTHER" id="PTHR43269:SF2">
    <property type="entry name" value="SODIUM_PROTON ANTIPORTER 1-RELATED"/>
    <property type="match status" value="1"/>
</dbReference>
<keyword evidence="6" id="KW-0915">Sodium</keyword>
<feature type="transmembrane region" description="Helical" evidence="11">
    <location>
        <begin position="240"/>
        <end position="258"/>
    </location>
</feature>
<protein>
    <submittedName>
        <fullName evidence="13">Na+/H+ antiporter NhaD type</fullName>
    </submittedName>
</protein>
<evidence type="ECO:0000256" key="9">
    <source>
        <dbReference type="ARBA" id="ARBA00023201"/>
    </source>
</evidence>
<proteinExistence type="inferred from homology"/>
<evidence type="ECO:0000256" key="8">
    <source>
        <dbReference type="ARBA" id="ARBA00023136"/>
    </source>
</evidence>
<keyword evidence="4 11" id="KW-0812">Transmembrane</keyword>
<keyword evidence="3" id="KW-0050">Antiport</keyword>
<organism evidence="13">
    <name type="scientific">hydrothermal vent metagenome</name>
    <dbReference type="NCBI Taxonomy" id="652676"/>
    <lineage>
        <taxon>unclassified sequences</taxon>
        <taxon>metagenomes</taxon>
        <taxon>ecological metagenomes</taxon>
    </lineage>
</organism>
<evidence type="ECO:0000256" key="2">
    <source>
        <dbReference type="ARBA" id="ARBA00022448"/>
    </source>
</evidence>
<evidence type="ECO:0000256" key="1">
    <source>
        <dbReference type="ARBA" id="ARBA00004141"/>
    </source>
</evidence>
<evidence type="ECO:0000256" key="5">
    <source>
        <dbReference type="ARBA" id="ARBA00022989"/>
    </source>
</evidence>
<feature type="transmembrane region" description="Helical" evidence="11">
    <location>
        <begin position="117"/>
        <end position="148"/>
    </location>
</feature>
<evidence type="ECO:0000256" key="7">
    <source>
        <dbReference type="ARBA" id="ARBA00023065"/>
    </source>
</evidence>
<feature type="transmembrane region" description="Helical" evidence="11">
    <location>
        <begin position="73"/>
        <end position="91"/>
    </location>
</feature>
<feature type="transmembrane region" description="Helical" evidence="11">
    <location>
        <begin position="337"/>
        <end position="360"/>
    </location>
</feature>
<feature type="transmembrane region" description="Helical" evidence="11">
    <location>
        <begin position="372"/>
        <end position="392"/>
    </location>
</feature>
<feature type="domain" description="Citrate transporter-like" evidence="12">
    <location>
        <begin position="25"/>
        <end position="380"/>
    </location>
</feature>
<dbReference type="GO" id="GO:0016020">
    <property type="term" value="C:membrane"/>
    <property type="evidence" value="ECO:0007669"/>
    <property type="project" value="UniProtKB-SubCell"/>
</dbReference>
<keyword evidence="2" id="KW-0813">Transport</keyword>
<dbReference type="Pfam" id="PF03600">
    <property type="entry name" value="CitMHS"/>
    <property type="match status" value="1"/>
</dbReference>
<keyword evidence="9" id="KW-0739">Sodium transport</keyword>
<feature type="transmembrane region" description="Helical" evidence="11">
    <location>
        <begin position="264"/>
        <end position="281"/>
    </location>
</feature>
<reference evidence="13" key="1">
    <citation type="submission" date="2016-10" db="EMBL/GenBank/DDBJ databases">
        <authorList>
            <person name="de Groot N.N."/>
        </authorList>
    </citation>
    <scope>NUCLEOTIDE SEQUENCE</scope>
</reference>
<dbReference type="EMBL" id="FPKX01000008">
    <property type="protein sequence ID" value="SFZ97613.1"/>
    <property type="molecule type" value="Genomic_DNA"/>
</dbReference>
<evidence type="ECO:0000256" key="4">
    <source>
        <dbReference type="ARBA" id="ARBA00022692"/>
    </source>
</evidence>
<keyword evidence="8 11" id="KW-0472">Membrane</keyword>